<comment type="similarity">
    <text evidence="3">Belongs to the HAD-like hydrolase superfamily. CbbY/CbbZ/Gph/YieH family.</text>
</comment>
<dbReference type="InterPro" id="IPR041492">
    <property type="entry name" value="HAD_2"/>
</dbReference>
<dbReference type="GO" id="GO:0005829">
    <property type="term" value="C:cytosol"/>
    <property type="evidence" value="ECO:0007669"/>
    <property type="project" value="TreeGrafter"/>
</dbReference>
<accession>A0A1T5P5D0</accession>
<dbReference type="PANTHER" id="PTHR43434:SF1">
    <property type="entry name" value="PHOSPHOGLYCOLATE PHOSPHATASE"/>
    <property type="match status" value="1"/>
</dbReference>
<dbReference type="SUPFAM" id="SSF56784">
    <property type="entry name" value="HAD-like"/>
    <property type="match status" value="1"/>
</dbReference>
<evidence type="ECO:0000313" key="5">
    <source>
        <dbReference type="EMBL" id="SKD07912.1"/>
    </source>
</evidence>
<comment type="catalytic activity">
    <reaction evidence="1">
        <text>2-phosphoglycolate + H2O = glycolate + phosphate</text>
        <dbReference type="Rhea" id="RHEA:14369"/>
        <dbReference type="ChEBI" id="CHEBI:15377"/>
        <dbReference type="ChEBI" id="CHEBI:29805"/>
        <dbReference type="ChEBI" id="CHEBI:43474"/>
        <dbReference type="ChEBI" id="CHEBI:58033"/>
        <dbReference type="EC" id="3.1.3.18"/>
    </reaction>
</comment>
<reference evidence="6" key="1">
    <citation type="submission" date="2017-02" db="EMBL/GenBank/DDBJ databases">
        <authorList>
            <person name="Varghese N."/>
            <person name="Submissions S."/>
        </authorList>
    </citation>
    <scope>NUCLEOTIDE SEQUENCE [LARGE SCALE GENOMIC DNA]</scope>
    <source>
        <strain evidence="6">DSM 18108</strain>
    </source>
</reference>
<dbReference type="RefSeq" id="WP_079471153.1">
    <property type="nucleotide sequence ID" value="NZ_FUZZ01000003.1"/>
</dbReference>
<dbReference type="Gene3D" id="1.10.150.240">
    <property type="entry name" value="Putative phosphatase, domain 2"/>
    <property type="match status" value="1"/>
</dbReference>
<dbReference type="InterPro" id="IPR036412">
    <property type="entry name" value="HAD-like_sf"/>
</dbReference>
<organism evidence="5 6">
    <name type="scientific">Chitinophaga ginsengisegetis</name>
    <dbReference type="NCBI Taxonomy" id="393003"/>
    <lineage>
        <taxon>Bacteria</taxon>
        <taxon>Pseudomonadati</taxon>
        <taxon>Bacteroidota</taxon>
        <taxon>Chitinophagia</taxon>
        <taxon>Chitinophagales</taxon>
        <taxon>Chitinophagaceae</taxon>
        <taxon>Chitinophaga</taxon>
    </lineage>
</organism>
<dbReference type="PANTHER" id="PTHR43434">
    <property type="entry name" value="PHOSPHOGLYCOLATE PHOSPHATASE"/>
    <property type="match status" value="1"/>
</dbReference>
<dbReference type="InterPro" id="IPR023214">
    <property type="entry name" value="HAD_sf"/>
</dbReference>
<dbReference type="GO" id="GO:0006281">
    <property type="term" value="P:DNA repair"/>
    <property type="evidence" value="ECO:0007669"/>
    <property type="project" value="TreeGrafter"/>
</dbReference>
<gene>
    <name evidence="5" type="ORF">SAMN05660461_3870</name>
</gene>
<comment type="pathway">
    <text evidence="2">Organic acid metabolism; glycolate biosynthesis; glycolate from 2-phosphoglycolate: step 1/1.</text>
</comment>
<dbReference type="AlphaFoldDB" id="A0A1T5P5D0"/>
<dbReference type="Pfam" id="PF13419">
    <property type="entry name" value="HAD_2"/>
    <property type="match status" value="1"/>
</dbReference>
<dbReference type="EMBL" id="FUZZ01000003">
    <property type="protein sequence ID" value="SKD07912.1"/>
    <property type="molecule type" value="Genomic_DNA"/>
</dbReference>
<protein>
    <recommendedName>
        <fullName evidence="4">phosphoglycolate phosphatase</fullName>
        <ecNumber evidence="4">3.1.3.18</ecNumber>
    </recommendedName>
</protein>
<sequence>MSIKSIFWDFDGVILDSMHIRDVGFIRILSAFPHNAIDELIRYHRENGGLSRYHKIRYFFEQILGEPISEEEVNRYADAFSNIMREMLVDPANLIQDANLFIAKHYKDYEFHIVSGSDQNELRFLCSKLNLSQYFKSINGSPTVKNKLVAELLGEVPYSIDEICLIGDSQNDFDAASLNGISFWGYNNPSLKEKGYNYIESFSELKHI</sequence>
<dbReference type="EC" id="3.1.3.18" evidence="4"/>
<dbReference type="GO" id="GO:0008967">
    <property type="term" value="F:phosphoglycolate phosphatase activity"/>
    <property type="evidence" value="ECO:0007669"/>
    <property type="project" value="UniProtKB-EC"/>
</dbReference>
<dbReference type="SFLD" id="SFLDS00003">
    <property type="entry name" value="Haloacid_Dehalogenase"/>
    <property type="match status" value="1"/>
</dbReference>
<dbReference type="STRING" id="393003.SAMN05660461_3870"/>
<name>A0A1T5P5D0_9BACT</name>
<dbReference type="Gene3D" id="3.40.50.1000">
    <property type="entry name" value="HAD superfamily/HAD-like"/>
    <property type="match status" value="1"/>
</dbReference>
<dbReference type="SFLD" id="SFLDG01129">
    <property type="entry name" value="C1.5:_HAD__Beta-PGM__Phosphata"/>
    <property type="match status" value="1"/>
</dbReference>
<dbReference type="Proteomes" id="UP000190166">
    <property type="component" value="Unassembled WGS sequence"/>
</dbReference>
<evidence type="ECO:0000256" key="2">
    <source>
        <dbReference type="ARBA" id="ARBA00004818"/>
    </source>
</evidence>
<keyword evidence="6" id="KW-1185">Reference proteome</keyword>
<dbReference type="InterPro" id="IPR050155">
    <property type="entry name" value="HAD-like_hydrolase_sf"/>
</dbReference>
<evidence type="ECO:0000256" key="4">
    <source>
        <dbReference type="ARBA" id="ARBA00013078"/>
    </source>
</evidence>
<proteinExistence type="inferred from homology"/>
<evidence type="ECO:0000313" key="6">
    <source>
        <dbReference type="Proteomes" id="UP000190166"/>
    </source>
</evidence>
<evidence type="ECO:0000256" key="1">
    <source>
        <dbReference type="ARBA" id="ARBA00000830"/>
    </source>
</evidence>
<dbReference type="InterPro" id="IPR023198">
    <property type="entry name" value="PGP-like_dom2"/>
</dbReference>
<evidence type="ECO:0000256" key="3">
    <source>
        <dbReference type="ARBA" id="ARBA00006171"/>
    </source>
</evidence>